<name>A0A928V0G2_9GAMM</name>
<accession>A0A928V0G2</accession>
<proteinExistence type="predicted"/>
<dbReference type="AlphaFoldDB" id="A0A928V0G2"/>
<reference evidence="1" key="1">
    <citation type="submission" date="2018-07" db="EMBL/GenBank/DDBJ databases">
        <title>Genome assembly of strain Ka43.</title>
        <authorList>
            <person name="Kukolya J."/>
            <person name="Nagy I."/>
            <person name="Horvath B."/>
            <person name="Toth A."/>
        </authorList>
    </citation>
    <scope>NUCLEOTIDE SEQUENCE</scope>
    <source>
        <strain evidence="1">KB43</strain>
    </source>
</reference>
<evidence type="ECO:0000313" key="2">
    <source>
        <dbReference type="Proteomes" id="UP000652567"/>
    </source>
</evidence>
<dbReference type="EMBL" id="PRDL01000001">
    <property type="protein sequence ID" value="MBE8716551.1"/>
    <property type="molecule type" value="Genomic_DNA"/>
</dbReference>
<gene>
    <name evidence="1" type="ORF">C4F51_05035</name>
</gene>
<organism evidence="1 2">
    <name type="scientific">Cellvibrio polysaccharolyticus</name>
    <dbReference type="NCBI Taxonomy" id="2082724"/>
    <lineage>
        <taxon>Bacteria</taxon>
        <taxon>Pseudomonadati</taxon>
        <taxon>Pseudomonadota</taxon>
        <taxon>Gammaproteobacteria</taxon>
        <taxon>Cellvibrionales</taxon>
        <taxon>Cellvibrionaceae</taxon>
        <taxon>Cellvibrio</taxon>
    </lineage>
</organism>
<comment type="caution">
    <text evidence="1">The sequence shown here is derived from an EMBL/GenBank/DDBJ whole genome shotgun (WGS) entry which is preliminary data.</text>
</comment>
<protein>
    <submittedName>
        <fullName evidence="1">Uncharacterized protein</fullName>
    </submittedName>
</protein>
<sequence length="87" mass="8974">MRTKTAGLAYLQTGQVSVGWPQGSCALVLVATRHQSGSSLATAPIVLTGATTMTVAAPVQRTGFASVLVAAVTVLLRAEIKDTGYER</sequence>
<evidence type="ECO:0000313" key="1">
    <source>
        <dbReference type="EMBL" id="MBE8716551.1"/>
    </source>
</evidence>
<keyword evidence="2" id="KW-1185">Reference proteome</keyword>
<dbReference type="Proteomes" id="UP000652567">
    <property type="component" value="Unassembled WGS sequence"/>
</dbReference>